<proteinExistence type="predicted"/>
<dbReference type="InterPro" id="IPR050463">
    <property type="entry name" value="Gfo/Idh/MocA_oxidrdct_glycsds"/>
</dbReference>
<sequence length="345" mass="37487">MNPVRFAIDGINHDHINGQLAALRRAGGVCTGFHALEDDLAADFAARYPDIPRIAEAGRLYEDPEIELIVSAAIPGDRADIALKAMRHGKDVMLDKPGMTSLDQLAAVKRAQAETGRIVSILYSEHFEVPATVKAGELVEAGAIGDIVTVAGLGPHRIRKPQRPGWFFERERYGGILVDIGAHQFEQFLFFTGADDAEVLSASVGNRANPDKPGLQDVGDVHLRTPGGVTGYIRIDWFTPDGLPVWGDGRLFIVGTEGTIELRKYVDVAGRAGGDHLFLTDRKGMHHIDCSAVELPYGRQFLADIRDRTETAMPQARCFKAMEIALKAQQVAEAGGIQMKRGEAA</sequence>
<gene>
    <name evidence="4" type="ORF">GCM10007874_64180</name>
</gene>
<dbReference type="Gene3D" id="3.30.360.10">
    <property type="entry name" value="Dihydrodipicolinate Reductase, domain 2"/>
    <property type="match status" value="1"/>
</dbReference>
<evidence type="ECO:0000313" key="4">
    <source>
        <dbReference type="EMBL" id="GLS23397.1"/>
    </source>
</evidence>
<dbReference type="EMBL" id="BSPC01000071">
    <property type="protein sequence ID" value="GLS23397.1"/>
    <property type="molecule type" value="Genomic_DNA"/>
</dbReference>
<dbReference type="Pfam" id="PF01408">
    <property type="entry name" value="GFO_IDH_MocA"/>
    <property type="match status" value="1"/>
</dbReference>
<keyword evidence="1" id="KW-0560">Oxidoreductase</keyword>
<dbReference type="InterPro" id="IPR055170">
    <property type="entry name" value="GFO_IDH_MocA-like_dom"/>
</dbReference>
<dbReference type="SUPFAM" id="SSF55347">
    <property type="entry name" value="Glyceraldehyde-3-phosphate dehydrogenase-like, C-terminal domain"/>
    <property type="match status" value="1"/>
</dbReference>
<keyword evidence="5" id="KW-1185">Reference proteome</keyword>
<evidence type="ECO:0000256" key="1">
    <source>
        <dbReference type="ARBA" id="ARBA00023002"/>
    </source>
</evidence>
<evidence type="ECO:0000313" key="5">
    <source>
        <dbReference type="Proteomes" id="UP001156882"/>
    </source>
</evidence>
<name>A0ABQ6CYP1_9HYPH</name>
<dbReference type="Pfam" id="PF22725">
    <property type="entry name" value="GFO_IDH_MocA_C3"/>
    <property type="match status" value="1"/>
</dbReference>
<dbReference type="InterPro" id="IPR000683">
    <property type="entry name" value="Gfo/Idh/MocA-like_OxRdtase_N"/>
</dbReference>
<protein>
    <submittedName>
        <fullName evidence="4">Oxidoreductase</fullName>
    </submittedName>
</protein>
<dbReference type="RefSeq" id="WP_284316332.1">
    <property type="nucleotide sequence ID" value="NZ_BSPC01000071.1"/>
</dbReference>
<dbReference type="PANTHER" id="PTHR43818">
    <property type="entry name" value="BCDNA.GH03377"/>
    <property type="match status" value="1"/>
</dbReference>
<dbReference type="InterPro" id="IPR036291">
    <property type="entry name" value="NAD(P)-bd_dom_sf"/>
</dbReference>
<dbReference type="Proteomes" id="UP001156882">
    <property type="component" value="Unassembled WGS sequence"/>
</dbReference>
<feature type="domain" description="GFO/IDH/MocA-like oxidoreductase" evidence="3">
    <location>
        <begin position="134"/>
        <end position="261"/>
    </location>
</feature>
<feature type="domain" description="Gfo/Idh/MocA-like oxidoreductase N-terminal" evidence="2">
    <location>
        <begin position="42"/>
        <end position="121"/>
    </location>
</feature>
<evidence type="ECO:0000259" key="3">
    <source>
        <dbReference type="Pfam" id="PF22725"/>
    </source>
</evidence>
<reference evidence="5" key="1">
    <citation type="journal article" date="2019" name="Int. J. Syst. Evol. Microbiol.">
        <title>The Global Catalogue of Microorganisms (GCM) 10K type strain sequencing project: providing services to taxonomists for standard genome sequencing and annotation.</title>
        <authorList>
            <consortium name="The Broad Institute Genomics Platform"/>
            <consortium name="The Broad Institute Genome Sequencing Center for Infectious Disease"/>
            <person name="Wu L."/>
            <person name="Ma J."/>
        </authorList>
    </citation>
    <scope>NUCLEOTIDE SEQUENCE [LARGE SCALE GENOMIC DNA]</scope>
    <source>
        <strain evidence="5">NBRC 101365</strain>
    </source>
</reference>
<dbReference type="SUPFAM" id="SSF51735">
    <property type="entry name" value="NAD(P)-binding Rossmann-fold domains"/>
    <property type="match status" value="1"/>
</dbReference>
<evidence type="ECO:0000259" key="2">
    <source>
        <dbReference type="Pfam" id="PF01408"/>
    </source>
</evidence>
<accession>A0ABQ6CYP1</accession>
<comment type="caution">
    <text evidence="4">The sequence shown here is derived from an EMBL/GenBank/DDBJ whole genome shotgun (WGS) entry which is preliminary data.</text>
</comment>
<dbReference type="PANTHER" id="PTHR43818:SF11">
    <property type="entry name" value="BCDNA.GH03377"/>
    <property type="match status" value="1"/>
</dbReference>
<organism evidence="4 5">
    <name type="scientific">Labrys miyagiensis</name>
    <dbReference type="NCBI Taxonomy" id="346912"/>
    <lineage>
        <taxon>Bacteria</taxon>
        <taxon>Pseudomonadati</taxon>
        <taxon>Pseudomonadota</taxon>
        <taxon>Alphaproteobacteria</taxon>
        <taxon>Hyphomicrobiales</taxon>
        <taxon>Xanthobacteraceae</taxon>
        <taxon>Labrys</taxon>
    </lineage>
</organism>
<dbReference type="Gene3D" id="3.40.50.720">
    <property type="entry name" value="NAD(P)-binding Rossmann-like Domain"/>
    <property type="match status" value="1"/>
</dbReference>